<sequence>MRLCKTPTTSSTGSRPMPAVHYGIEFEYLLADTRGPQAGRLRDIHALDVARLADLLADKPGLGDPALAEGDLGIRNGYWYLEGDERFDLDGRFCGFVAKGVEIRTPPRPGVAAAIDCLLDIERQLAARLERDGLGLAIAGFDPLRTQYGYQPPLNAFEQRLRAGDREYRGMELSMLTYGPDLNLSLPEWSTRRNLDAARKLNHYAPYIVPFSFSSPYCAGRPWHGWSRRTWLRCDQRPAVKLFLGLEEYAELADRSPLLRPARLAREAGRIEFKAFDAMPSVELLAACCHLLTGICLADNLRGRSEIPDVALYRRAALHAFDDPEIRNGARAALYAAAEALDRAGNAAAVEGLAPLARLLSNRSTPAHALRASGRLFHPGGLADSLPQAAAC</sequence>
<protein>
    <submittedName>
        <fullName evidence="1">Glutamate-cysteine ligase family 2(GCS2)</fullName>
    </submittedName>
</protein>
<dbReference type="AlphaFoldDB" id="A0A1H6YXP4"/>
<organism evidence="1 2">
    <name type="scientific">Azotobacter beijerinckii</name>
    <dbReference type="NCBI Taxonomy" id="170623"/>
    <lineage>
        <taxon>Bacteria</taxon>
        <taxon>Pseudomonadati</taxon>
        <taxon>Pseudomonadota</taxon>
        <taxon>Gammaproteobacteria</taxon>
        <taxon>Pseudomonadales</taxon>
        <taxon>Pseudomonadaceae</taxon>
        <taxon>Azotobacter</taxon>
    </lineage>
</organism>
<accession>A0A1H6YXP4</accession>
<reference evidence="1 2" key="1">
    <citation type="submission" date="2016-10" db="EMBL/GenBank/DDBJ databases">
        <authorList>
            <person name="de Groot N.N."/>
        </authorList>
    </citation>
    <scope>NUCLEOTIDE SEQUENCE [LARGE SCALE GENOMIC DNA]</scope>
    <source>
        <strain evidence="1 2">DSM 373</strain>
    </source>
</reference>
<proteinExistence type="predicted"/>
<dbReference type="EMBL" id="FNYQ01000108">
    <property type="protein sequence ID" value="SEJ46019.1"/>
    <property type="molecule type" value="Genomic_DNA"/>
</dbReference>
<dbReference type="Proteomes" id="UP000199250">
    <property type="component" value="Unassembled WGS sequence"/>
</dbReference>
<gene>
    <name evidence="1" type="ORF">SAMN04244572_04085</name>
</gene>
<dbReference type="Gene3D" id="3.30.590.20">
    <property type="match status" value="1"/>
</dbReference>
<dbReference type="OrthoDB" id="143227at2"/>
<dbReference type="GO" id="GO:0004357">
    <property type="term" value="F:glutamate-cysteine ligase activity"/>
    <property type="evidence" value="ECO:0007669"/>
    <property type="project" value="InterPro"/>
</dbReference>
<dbReference type="InterPro" id="IPR006336">
    <property type="entry name" value="GCS2"/>
</dbReference>
<evidence type="ECO:0000313" key="2">
    <source>
        <dbReference type="Proteomes" id="UP000199250"/>
    </source>
</evidence>
<dbReference type="Pfam" id="PF04107">
    <property type="entry name" value="GCS2"/>
    <property type="match status" value="1"/>
</dbReference>
<evidence type="ECO:0000313" key="1">
    <source>
        <dbReference type="EMBL" id="SEJ46019.1"/>
    </source>
</evidence>
<dbReference type="GO" id="GO:0042398">
    <property type="term" value="P:modified amino acid biosynthetic process"/>
    <property type="evidence" value="ECO:0007669"/>
    <property type="project" value="InterPro"/>
</dbReference>
<dbReference type="SUPFAM" id="SSF55931">
    <property type="entry name" value="Glutamine synthetase/guanido kinase"/>
    <property type="match status" value="1"/>
</dbReference>
<dbReference type="InterPro" id="IPR014746">
    <property type="entry name" value="Gln_synth/guanido_kin_cat_dom"/>
</dbReference>
<name>A0A1H6YXP4_9GAMM</name>
<keyword evidence="1" id="KW-0436">Ligase</keyword>